<evidence type="ECO:0000313" key="2">
    <source>
        <dbReference type="Proteomes" id="UP001497516"/>
    </source>
</evidence>
<proteinExistence type="predicted"/>
<dbReference type="PANTHER" id="PTHR31286">
    <property type="entry name" value="GLYCINE-RICH CELL WALL STRUCTURAL PROTEIN 1.8-LIKE"/>
    <property type="match status" value="1"/>
</dbReference>
<dbReference type="Proteomes" id="UP001497516">
    <property type="component" value="Chromosome 9"/>
</dbReference>
<gene>
    <name evidence="1" type="ORF">LTRI10_LOCUS53094</name>
</gene>
<dbReference type="InterPro" id="IPR040256">
    <property type="entry name" value="At4g02000-like"/>
</dbReference>
<sequence length="273" mass="31905">MNRSDRDKVLHGGPWHFENSLIVFKQAEPFQQPKAEEFHTMEIWMQIYNLPAALRTNEMIQKIGARFGTLIWVDSRKECDRNEVLRLRVGKDIHTPLKMELKLNLKGAIQSYEVKYEKLPMYCYSCGLVERPKLYCPNPSSTGQDLVGPELRVDLSKPKTWQSKLEREESGDMWQSLRAKFDREEVTARMQLEEVEYNKKRHDDSIDEAQRRILVEKAMIELAKGKPRKKDKGGFEKEQWKGSAEEIWVSRYGHREEESTLAVSKVGEVEDSS</sequence>
<dbReference type="EMBL" id="OZ034822">
    <property type="protein sequence ID" value="CAL1413898.1"/>
    <property type="molecule type" value="Genomic_DNA"/>
</dbReference>
<dbReference type="AlphaFoldDB" id="A0AAV2GSZ1"/>
<evidence type="ECO:0008006" key="3">
    <source>
        <dbReference type="Google" id="ProtNLM"/>
    </source>
</evidence>
<organism evidence="1 2">
    <name type="scientific">Linum trigynum</name>
    <dbReference type="NCBI Taxonomy" id="586398"/>
    <lineage>
        <taxon>Eukaryota</taxon>
        <taxon>Viridiplantae</taxon>
        <taxon>Streptophyta</taxon>
        <taxon>Embryophyta</taxon>
        <taxon>Tracheophyta</taxon>
        <taxon>Spermatophyta</taxon>
        <taxon>Magnoliopsida</taxon>
        <taxon>eudicotyledons</taxon>
        <taxon>Gunneridae</taxon>
        <taxon>Pentapetalae</taxon>
        <taxon>rosids</taxon>
        <taxon>fabids</taxon>
        <taxon>Malpighiales</taxon>
        <taxon>Linaceae</taxon>
        <taxon>Linum</taxon>
    </lineage>
</organism>
<accession>A0AAV2GSZ1</accession>
<reference evidence="1 2" key="1">
    <citation type="submission" date="2024-04" db="EMBL/GenBank/DDBJ databases">
        <authorList>
            <person name="Fracassetti M."/>
        </authorList>
    </citation>
    <scope>NUCLEOTIDE SEQUENCE [LARGE SCALE GENOMIC DNA]</scope>
</reference>
<evidence type="ECO:0000313" key="1">
    <source>
        <dbReference type="EMBL" id="CAL1413898.1"/>
    </source>
</evidence>
<keyword evidence="2" id="KW-1185">Reference proteome</keyword>
<name>A0AAV2GSZ1_9ROSI</name>
<dbReference type="PANTHER" id="PTHR31286:SF167">
    <property type="entry name" value="OS09G0268800 PROTEIN"/>
    <property type="match status" value="1"/>
</dbReference>
<protein>
    <recommendedName>
        <fullName evidence="3">DUF4283 domain-containing protein</fullName>
    </recommendedName>
</protein>